<dbReference type="CDD" id="cd19365">
    <property type="entry name" value="TenA_C-like"/>
    <property type="match status" value="1"/>
</dbReference>
<evidence type="ECO:0000259" key="2">
    <source>
        <dbReference type="Pfam" id="PF03070"/>
    </source>
</evidence>
<dbReference type="Pfam" id="PF03070">
    <property type="entry name" value="TENA_THI-4"/>
    <property type="match status" value="1"/>
</dbReference>
<comment type="caution">
    <text evidence="3">The sequence shown here is derived from an EMBL/GenBank/DDBJ whole genome shotgun (WGS) entry which is preliminary data.</text>
</comment>
<dbReference type="Gene3D" id="1.20.910.10">
    <property type="entry name" value="Heme oxygenase-like"/>
    <property type="match status" value="1"/>
</dbReference>
<comment type="similarity">
    <text evidence="1">Belongs to the TenA family.</text>
</comment>
<evidence type="ECO:0000313" key="3">
    <source>
        <dbReference type="EMBL" id="PSL05022.1"/>
    </source>
</evidence>
<dbReference type="InterPro" id="IPR016084">
    <property type="entry name" value="Haem_Oase-like_multi-hlx"/>
</dbReference>
<gene>
    <name evidence="3" type="ORF">CLV48_104197</name>
</gene>
<dbReference type="EMBL" id="PYGF01000004">
    <property type="protein sequence ID" value="PSL05022.1"/>
    <property type="molecule type" value="Genomic_DNA"/>
</dbReference>
<name>A0A2P8E6C6_9BACT</name>
<dbReference type="Proteomes" id="UP000240708">
    <property type="component" value="Unassembled WGS sequence"/>
</dbReference>
<evidence type="ECO:0000313" key="4">
    <source>
        <dbReference type="Proteomes" id="UP000240708"/>
    </source>
</evidence>
<dbReference type="PANTHER" id="PTHR43198:SF2">
    <property type="entry name" value="SI:CH1073-67J19.1-RELATED"/>
    <property type="match status" value="1"/>
</dbReference>
<dbReference type="GO" id="GO:0005829">
    <property type="term" value="C:cytosol"/>
    <property type="evidence" value="ECO:0007669"/>
    <property type="project" value="TreeGrafter"/>
</dbReference>
<sequence length="218" mass="25027">MSWTKNTWKRITPLYEKILAMPFNQELMQGTLPLEKFKFYMAQDAYYLGEFGKALSTLSGRMEKMAHVLEFAHFAAGAIEVERALHESYFKTLGIPDTIEPSPSCLLYTNFLLKEAKYADLATAVAAVLPCFWIYKKVGDHIFEQQSSVENNPYKNWIDTYSGEAFAESVQKAISITDELAEQSSPSANEAMFKAFEMASKLEWMFWDSAYRLEKWPV</sequence>
<dbReference type="NCBIfam" id="TIGR04306">
    <property type="entry name" value="salvage_TenA"/>
    <property type="match status" value="1"/>
</dbReference>
<dbReference type="GO" id="GO:0050334">
    <property type="term" value="F:thiaminase activity"/>
    <property type="evidence" value="ECO:0007669"/>
    <property type="project" value="UniProtKB-EC"/>
</dbReference>
<dbReference type="AlphaFoldDB" id="A0A2P8E6C6"/>
<dbReference type="PANTHER" id="PTHR43198">
    <property type="entry name" value="BIFUNCTIONAL TH2 PROTEIN"/>
    <property type="match status" value="1"/>
</dbReference>
<protein>
    <recommendedName>
        <fullName evidence="1">Aminopyrimidine aminohydrolase</fullName>
        <ecNumber evidence="1">3.5.99.2</ecNumber>
    </recommendedName>
</protein>
<dbReference type="InterPro" id="IPR004305">
    <property type="entry name" value="Thiaminase-2/PQQC"/>
</dbReference>
<keyword evidence="1" id="KW-0784">Thiamine biosynthesis</keyword>
<evidence type="ECO:0000256" key="1">
    <source>
        <dbReference type="RuleBase" id="RU363093"/>
    </source>
</evidence>
<accession>A0A2P8E6C6</accession>
<keyword evidence="1" id="KW-0378">Hydrolase</keyword>
<dbReference type="InterPro" id="IPR027574">
    <property type="entry name" value="Thiaminase_II"/>
</dbReference>
<feature type="domain" description="Thiaminase-2/PQQC" evidence="2">
    <location>
        <begin position="8"/>
        <end position="212"/>
    </location>
</feature>
<comment type="catalytic activity">
    <reaction evidence="1">
        <text>thiamine + H2O = 5-(2-hydroxyethyl)-4-methylthiazole + 4-amino-5-hydroxymethyl-2-methylpyrimidine + H(+)</text>
        <dbReference type="Rhea" id="RHEA:17509"/>
        <dbReference type="ChEBI" id="CHEBI:15377"/>
        <dbReference type="ChEBI" id="CHEBI:15378"/>
        <dbReference type="ChEBI" id="CHEBI:16892"/>
        <dbReference type="ChEBI" id="CHEBI:17957"/>
        <dbReference type="ChEBI" id="CHEBI:18385"/>
        <dbReference type="EC" id="3.5.99.2"/>
    </reaction>
</comment>
<dbReference type="GO" id="GO:0009229">
    <property type="term" value="P:thiamine diphosphate biosynthetic process"/>
    <property type="evidence" value="ECO:0007669"/>
    <property type="project" value="UniProtKB-UniPathway"/>
</dbReference>
<dbReference type="EC" id="3.5.99.2" evidence="1"/>
<dbReference type="InterPro" id="IPR050967">
    <property type="entry name" value="Thiamine_Salvage_TenA"/>
</dbReference>
<proteinExistence type="inferred from homology"/>
<dbReference type="RefSeq" id="WP_106567060.1">
    <property type="nucleotide sequence ID" value="NZ_PYGF01000004.1"/>
</dbReference>
<comment type="function">
    <text evidence="1">Catalyzes an amino-pyrimidine hydrolysis reaction at the C5' of the pyrimidine moiety of thiamine compounds, a reaction that is part of a thiamine salvage pathway.</text>
</comment>
<comment type="pathway">
    <text evidence="1">Cofactor biosynthesis; thiamine diphosphate biosynthesis.</text>
</comment>
<dbReference type="OrthoDB" id="34166at2"/>
<dbReference type="UniPathway" id="UPA00060"/>
<organism evidence="3 4">
    <name type="scientific">Cecembia rubra</name>
    <dbReference type="NCBI Taxonomy" id="1485585"/>
    <lineage>
        <taxon>Bacteria</taxon>
        <taxon>Pseudomonadati</taxon>
        <taxon>Bacteroidota</taxon>
        <taxon>Cytophagia</taxon>
        <taxon>Cytophagales</taxon>
        <taxon>Cyclobacteriaceae</taxon>
        <taxon>Cecembia</taxon>
    </lineage>
</organism>
<dbReference type="GO" id="GO:0009228">
    <property type="term" value="P:thiamine biosynthetic process"/>
    <property type="evidence" value="ECO:0007669"/>
    <property type="project" value="UniProtKB-KW"/>
</dbReference>
<keyword evidence="4" id="KW-1185">Reference proteome</keyword>
<dbReference type="SUPFAM" id="SSF48613">
    <property type="entry name" value="Heme oxygenase-like"/>
    <property type="match status" value="1"/>
</dbReference>
<reference evidence="3 4" key="1">
    <citation type="submission" date="2018-03" db="EMBL/GenBank/DDBJ databases">
        <title>Genomic Encyclopedia of Archaeal and Bacterial Type Strains, Phase II (KMG-II): from individual species to whole genera.</title>
        <authorList>
            <person name="Goeker M."/>
        </authorList>
    </citation>
    <scope>NUCLEOTIDE SEQUENCE [LARGE SCALE GENOMIC DNA]</scope>
    <source>
        <strain evidence="3 4">DSM 28057</strain>
    </source>
</reference>
<comment type="catalytic activity">
    <reaction evidence="1">
        <text>4-amino-5-aminomethyl-2-methylpyrimidine + H2O = 4-amino-5-hydroxymethyl-2-methylpyrimidine + NH4(+)</text>
        <dbReference type="Rhea" id="RHEA:31799"/>
        <dbReference type="ChEBI" id="CHEBI:15377"/>
        <dbReference type="ChEBI" id="CHEBI:16892"/>
        <dbReference type="ChEBI" id="CHEBI:28938"/>
        <dbReference type="ChEBI" id="CHEBI:63416"/>
        <dbReference type="EC" id="3.5.99.2"/>
    </reaction>
</comment>